<protein>
    <submittedName>
        <fullName evidence="1">Uncharacterized protein</fullName>
    </submittedName>
</protein>
<evidence type="ECO:0000313" key="1">
    <source>
        <dbReference type="EMBL" id="JAE29171.1"/>
    </source>
</evidence>
<sequence length="64" mass="7460">MMAQLWCTETSENILKKRIPNMQDWCWWGKGQICGNCNVLVYISKGEHKAGCRKGKFLDEVRLI</sequence>
<organism evidence="1">
    <name type="scientific">Arundo donax</name>
    <name type="common">Giant reed</name>
    <name type="synonym">Donax arundinaceus</name>
    <dbReference type="NCBI Taxonomy" id="35708"/>
    <lineage>
        <taxon>Eukaryota</taxon>
        <taxon>Viridiplantae</taxon>
        <taxon>Streptophyta</taxon>
        <taxon>Embryophyta</taxon>
        <taxon>Tracheophyta</taxon>
        <taxon>Spermatophyta</taxon>
        <taxon>Magnoliopsida</taxon>
        <taxon>Liliopsida</taxon>
        <taxon>Poales</taxon>
        <taxon>Poaceae</taxon>
        <taxon>PACMAD clade</taxon>
        <taxon>Arundinoideae</taxon>
        <taxon>Arundineae</taxon>
        <taxon>Arundo</taxon>
    </lineage>
</organism>
<reference evidence="1" key="1">
    <citation type="submission" date="2014-09" db="EMBL/GenBank/DDBJ databases">
        <authorList>
            <person name="Magalhaes I.L.F."/>
            <person name="Oliveira U."/>
            <person name="Santos F.R."/>
            <person name="Vidigal T.H.D.A."/>
            <person name="Brescovit A.D."/>
            <person name="Santos A.J."/>
        </authorList>
    </citation>
    <scope>NUCLEOTIDE SEQUENCE</scope>
    <source>
        <tissue evidence="1">Shoot tissue taken approximately 20 cm above the soil surface</tissue>
    </source>
</reference>
<reference evidence="1" key="2">
    <citation type="journal article" date="2015" name="Data Brief">
        <title>Shoot transcriptome of the giant reed, Arundo donax.</title>
        <authorList>
            <person name="Barrero R.A."/>
            <person name="Guerrero F.D."/>
            <person name="Moolhuijzen P."/>
            <person name="Goolsby J.A."/>
            <person name="Tidwell J."/>
            <person name="Bellgard S.E."/>
            <person name="Bellgard M.I."/>
        </authorList>
    </citation>
    <scope>NUCLEOTIDE SEQUENCE</scope>
    <source>
        <tissue evidence="1">Shoot tissue taken approximately 20 cm above the soil surface</tissue>
    </source>
</reference>
<accession>A0A0A9H2V9</accession>
<name>A0A0A9H2V9_ARUDO</name>
<dbReference type="EMBL" id="GBRH01168725">
    <property type="protein sequence ID" value="JAE29171.1"/>
    <property type="molecule type" value="Transcribed_RNA"/>
</dbReference>
<dbReference type="AlphaFoldDB" id="A0A0A9H2V9"/>
<proteinExistence type="predicted"/>